<evidence type="ECO:0000256" key="9">
    <source>
        <dbReference type="ARBA" id="ARBA00022837"/>
    </source>
</evidence>
<evidence type="ECO:0000313" key="21">
    <source>
        <dbReference type="Ensembl" id="ENSMNEP00000029870.1"/>
    </source>
</evidence>
<dbReference type="GO" id="GO:0005856">
    <property type="term" value="C:cytoskeleton"/>
    <property type="evidence" value="ECO:0007669"/>
    <property type="project" value="UniProtKB-SubCell"/>
</dbReference>
<dbReference type="GO" id="GO:0050998">
    <property type="term" value="F:nitric-oxide synthase binding"/>
    <property type="evidence" value="ECO:0007669"/>
    <property type="project" value="Ensembl"/>
</dbReference>
<dbReference type="InterPro" id="IPR015482">
    <property type="entry name" value="Syntrophin"/>
</dbReference>
<keyword evidence="7" id="KW-0597">Phosphoprotein</keyword>
<keyword evidence="8" id="KW-0677">Repeat</keyword>
<keyword evidence="14" id="KW-0206">Cytoskeleton</keyword>
<evidence type="ECO:0000256" key="18">
    <source>
        <dbReference type="SAM" id="MobiDB-lite"/>
    </source>
</evidence>
<reference evidence="21" key="1">
    <citation type="submission" date="2025-08" db="UniProtKB">
        <authorList>
            <consortium name="Ensembl"/>
        </authorList>
    </citation>
    <scope>IDENTIFICATION</scope>
</reference>
<dbReference type="AlphaFoldDB" id="A0A2K6D1S7"/>
<dbReference type="PROSITE" id="PS50106">
    <property type="entry name" value="PDZ"/>
    <property type="match status" value="1"/>
</dbReference>
<dbReference type="GO" id="GO:0070161">
    <property type="term" value="C:anchoring junction"/>
    <property type="evidence" value="ECO:0007669"/>
    <property type="project" value="UniProtKB-SubCell"/>
</dbReference>
<dbReference type="GO" id="GO:0017080">
    <property type="term" value="F:sodium channel regulator activity"/>
    <property type="evidence" value="ECO:0007669"/>
    <property type="project" value="Ensembl"/>
</dbReference>
<evidence type="ECO:0000256" key="15">
    <source>
        <dbReference type="ARBA" id="ARBA00069046"/>
    </source>
</evidence>
<dbReference type="PANTHER" id="PTHR10554:SF6">
    <property type="entry name" value="ALPHA-1-SYNTROPHIN"/>
    <property type="match status" value="1"/>
</dbReference>
<accession>A0A2K6D1S7</accession>
<evidence type="ECO:0000256" key="6">
    <source>
        <dbReference type="ARBA" id="ARBA00022490"/>
    </source>
</evidence>
<name>A0A2K6D1S7_MACNE</name>
<dbReference type="Proteomes" id="UP000233120">
    <property type="component" value="Unassembled WGS sequence"/>
</dbReference>
<evidence type="ECO:0000259" key="20">
    <source>
        <dbReference type="PROSITE" id="PS50106"/>
    </source>
</evidence>
<proteinExistence type="inferred from homology"/>
<dbReference type="Pfam" id="PF18012">
    <property type="entry name" value="PH_17"/>
    <property type="match status" value="1"/>
</dbReference>
<evidence type="ECO:0000256" key="8">
    <source>
        <dbReference type="ARBA" id="ARBA00022737"/>
    </source>
</evidence>
<dbReference type="InterPro" id="IPR055108">
    <property type="entry name" value="Syntrophin_4th"/>
</dbReference>
<dbReference type="InterPro" id="IPR041428">
    <property type="entry name" value="PHsplit_syntrophin"/>
</dbReference>
<dbReference type="SUPFAM" id="SSF50156">
    <property type="entry name" value="PDZ domain-like"/>
    <property type="match status" value="1"/>
</dbReference>
<dbReference type="Pfam" id="PF00169">
    <property type="entry name" value="PH"/>
    <property type="match status" value="1"/>
</dbReference>
<reference evidence="21" key="2">
    <citation type="submission" date="2025-09" db="UniProtKB">
        <authorList>
            <consortium name="Ensembl"/>
        </authorList>
    </citation>
    <scope>IDENTIFICATION</scope>
</reference>
<evidence type="ECO:0000256" key="11">
    <source>
        <dbReference type="ARBA" id="ARBA00022949"/>
    </source>
</evidence>
<comment type="subcellular location">
    <subcellularLocation>
        <location evidence="3">Cell junction</location>
    </subcellularLocation>
    <subcellularLocation>
        <location evidence="2">Cell membrane</location>
        <location evidence="2">Sarcolemma</location>
        <topology evidence="2">Peripheral membrane protein</topology>
        <orientation evidence="2">Cytoplasmic side</orientation>
    </subcellularLocation>
    <subcellularLocation>
        <location evidence="1">Cytoplasm</location>
        <location evidence="1">Cytoskeleton</location>
    </subcellularLocation>
</comment>
<keyword evidence="12" id="KW-0472">Membrane</keyword>
<dbReference type="SMART" id="SM00228">
    <property type="entry name" value="PDZ"/>
    <property type="match status" value="1"/>
</dbReference>
<feature type="domain" description="PH" evidence="19">
    <location>
        <begin position="364"/>
        <end position="450"/>
    </location>
</feature>
<dbReference type="InterPro" id="IPR036034">
    <property type="entry name" value="PDZ_sf"/>
</dbReference>
<evidence type="ECO:0000256" key="14">
    <source>
        <dbReference type="ARBA" id="ARBA00023212"/>
    </source>
</evidence>
<comment type="similarity">
    <text evidence="4">Belongs to the syntrophin family.</text>
</comment>
<dbReference type="Pfam" id="PF23012">
    <property type="entry name" value="Syntrophin_4th"/>
    <property type="match status" value="1"/>
</dbReference>
<dbReference type="Gene3D" id="2.30.42.10">
    <property type="match status" value="1"/>
</dbReference>
<organism evidence="21 22">
    <name type="scientific">Macaca nemestrina</name>
    <name type="common">Pig-tailed macaque</name>
    <dbReference type="NCBI Taxonomy" id="9545"/>
    <lineage>
        <taxon>Eukaryota</taxon>
        <taxon>Metazoa</taxon>
        <taxon>Chordata</taxon>
        <taxon>Craniata</taxon>
        <taxon>Vertebrata</taxon>
        <taxon>Euteleostomi</taxon>
        <taxon>Mammalia</taxon>
        <taxon>Eutheria</taxon>
        <taxon>Euarchontoglires</taxon>
        <taxon>Primates</taxon>
        <taxon>Haplorrhini</taxon>
        <taxon>Catarrhini</taxon>
        <taxon>Cercopithecidae</taxon>
        <taxon>Cercopithecinae</taxon>
        <taxon>Macaca</taxon>
    </lineage>
</organism>
<dbReference type="CDD" id="cd06801">
    <property type="entry name" value="PDZ_syntrophin-like"/>
    <property type="match status" value="1"/>
</dbReference>
<dbReference type="GO" id="GO:0003779">
    <property type="term" value="F:actin binding"/>
    <property type="evidence" value="ECO:0007669"/>
    <property type="project" value="UniProtKB-KW"/>
</dbReference>
<feature type="region of interest" description="Disordered" evidence="18">
    <location>
        <begin position="40"/>
        <end position="73"/>
    </location>
</feature>
<sequence length="554" mass="58975">MASGRRAPRTGLLELRAGAGSGTGGERWQRVLLSLAEDVLTVSPADGDPGPESGAPREPEPAQLNGAAEPGARAPQLPEALLLQRRRVTVRKADAGGLGISIKGGRENKMPILISKIFKGLAADQTEALYVGDAILSVNGEDLSSATHDEAVQALKKTGKEVVLEVKYMKDVSPYFKNSAGGTSVGWDSPPASPLQRQPSSPGPTPQNLSEAKHVSLKMAYVSKRCTPTDPEPRYLEICSAEGQDTLFLRAKDEASARSWASAIQAQVNALMLRVKDELQALLAATSTAASQDIKQIGWLTEQVPAGPGTYPSLSSAPLELALFPVPRLPCPTLALCPLFPHPSLLLFCPLQLPSGGTAPTLALLTEKELLLYSSLPETREALSRPVRTAPLIATRLVHSGPSKGSVPYDAELSFALRTGTRHGVDTHLFSVESPQELAAWTRQLVDGCHRAAEGVQEVSTACTWNGRPCSLSVHIDKGFTLWAAEPGAARAVLLRQPFEKLQMSSDDGASLLFLDFGGAEGEIQLDLHSCPKTIVFIIHSFLSAKVTRLGLLA</sequence>
<keyword evidence="22" id="KW-1185">Reference proteome</keyword>
<evidence type="ECO:0000256" key="7">
    <source>
        <dbReference type="ARBA" id="ARBA00022553"/>
    </source>
</evidence>
<dbReference type="CDD" id="cd01258">
    <property type="entry name" value="PHsplit_syntrophin"/>
    <property type="match status" value="1"/>
</dbReference>
<keyword evidence="10" id="KW-0112">Calmodulin-binding</keyword>
<protein>
    <recommendedName>
        <fullName evidence="15">Alpha-1-syntrophin</fullName>
    </recommendedName>
    <alternativeName>
        <fullName evidence="17">59 kDa dystrophin-associated protein A1 acidic component 1</fullName>
    </alternativeName>
    <alternativeName>
        <fullName evidence="16">Syntrophin-1</fullName>
    </alternativeName>
</protein>
<evidence type="ECO:0000256" key="2">
    <source>
        <dbReference type="ARBA" id="ARBA00004278"/>
    </source>
</evidence>
<dbReference type="PANTHER" id="PTHR10554">
    <property type="entry name" value="SYNTROPHIN"/>
    <property type="match status" value="1"/>
</dbReference>
<dbReference type="GO" id="GO:1902305">
    <property type="term" value="P:regulation of sodium ion transmembrane transport"/>
    <property type="evidence" value="ECO:0007669"/>
    <property type="project" value="Ensembl"/>
</dbReference>
<keyword evidence="13" id="KW-0009">Actin-binding</keyword>
<dbReference type="GO" id="GO:0016010">
    <property type="term" value="C:dystrophin-associated glycoprotein complex"/>
    <property type="evidence" value="ECO:0007669"/>
    <property type="project" value="TreeGrafter"/>
</dbReference>
<keyword evidence="11" id="KW-0965">Cell junction</keyword>
<evidence type="ECO:0000256" key="17">
    <source>
        <dbReference type="ARBA" id="ARBA00079295"/>
    </source>
</evidence>
<evidence type="ECO:0000313" key="22">
    <source>
        <dbReference type="Proteomes" id="UP000233120"/>
    </source>
</evidence>
<evidence type="ECO:0000256" key="16">
    <source>
        <dbReference type="ARBA" id="ARBA00075436"/>
    </source>
</evidence>
<evidence type="ECO:0000256" key="5">
    <source>
        <dbReference type="ARBA" id="ARBA00022475"/>
    </source>
</evidence>
<dbReference type="GO" id="GO:0051117">
    <property type="term" value="F:ATPase binding"/>
    <property type="evidence" value="ECO:0007669"/>
    <property type="project" value="Ensembl"/>
</dbReference>
<gene>
    <name evidence="21" type="primary">SNTA1</name>
</gene>
<dbReference type="FunFam" id="2.30.29.30:FF:000360">
    <property type="entry name" value="Alpha-1-syntrophin"/>
    <property type="match status" value="1"/>
</dbReference>
<dbReference type="InterPro" id="IPR001478">
    <property type="entry name" value="PDZ"/>
</dbReference>
<feature type="region of interest" description="Disordered" evidence="18">
    <location>
        <begin position="1"/>
        <end position="25"/>
    </location>
</feature>
<feature type="region of interest" description="Disordered" evidence="18">
    <location>
        <begin position="183"/>
        <end position="209"/>
    </location>
</feature>
<evidence type="ECO:0000256" key="3">
    <source>
        <dbReference type="ARBA" id="ARBA00004282"/>
    </source>
</evidence>
<dbReference type="GO" id="GO:0044325">
    <property type="term" value="F:transmembrane transporter binding"/>
    <property type="evidence" value="ECO:0007669"/>
    <property type="project" value="Ensembl"/>
</dbReference>
<dbReference type="SUPFAM" id="SSF50729">
    <property type="entry name" value="PH domain-like"/>
    <property type="match status" value="1"/>
</dbReference>
<dbReference type="GO" id="GO:0086005">
    <property type="term" value="P:ventricular cardiac muscle cell action potential"/>
    <property type="evidence" value="ECO:0007669"/>
    <property type="project" value="Ensembl"/>
</dbReference>
<evidence type="ECO:0000256" key="4">
    <source>
        <dbReference type="ARBA" id="ARBA00010798"/>
    </source>
</evidence>
<keyword evidence="6" id="KW-0963">Cytoplasm</keyword>
<dbReference type="GO" id="GO:0002027">
    <property type="term" value="P:regulation of heart rate"/>
    <property type="evidence" value="ECO:0007669"/>
    <property type="project" value="Ensembl"/>
</dbReference>
<dbReference type="GO" id="GO:0060307">
    <property type="term" value="P:regulation of ventricular cardiac muscle cell membrane repolarization"/>
    <property type="evidence" value="ECO:0007669"/>
    <property type="project" value="Ensembl"/>
</dbReference>
<dbReference type="Ensembl" id="ENSMNET00000054284.1">
    <property type="protein sequence ID" value="ENSMNEP00000029870.1"/>
    <property type="gene ID" value="ENSMNEG00000038405.1"/>
</dbReference>
<feature type="domain" description="PDZ" evidence="20">
    <location>
        <begin position="87"/>
        <end position="170"/>
    </location>
</feature>
<dbReference type="GO" id="GO:0005198">
    <property type="term" value="F:structural molecule activity"/>
    <property type="evidence" value="ECO:0007669"/>
    <property type="project" value="InterPro"/>
</dbReference>
<evidence type="ECO:0000256" key="1">
    <source>
        <dbReference type="ARBA" id="ARBA00004245"/>
    </source>
</evidence>
<dbReference type="GO" id="GO:0031594">
    <property type="term" value="C:neuromuscular junction"/>
    <property type="evidence" value="ECO:0007669"/>
    <property type="project" value="TreeGrafter"/>
</dbReference>
<evidence type="ECO:0000259" key="19">
    <source>
        <dbReference type="PROSITE" id="PS50003"/>
    </source>
</evidence>
<dbReference type="Gene3D" id="2.30.29.30">
    <property type="entry name" value="Pleckstrin-homology domain (PH domain)/Phosphotyrosine-binding domain (PTB)"/>
    <property type="match status" value="2"/>
</dbReference>
<feature type="domain" description="PH" evidence="19">
    <location>
        <begin position="6"/>
        <end position="269"/>
    </location>
</feature>
<feature type="compositionally biased region" description="Polar residues" evidence="18">
    <location>
        <begin position="195"/>
        <end position="209"/>
    </location>
</feature>
<dbReference type="PROSITE" id="PS50003">
    <property type="entry name" value="PH_DOMAIN"/>
    <property type="match status" value="2"/>
</dbReference>
<dbReference type="SMART" id="SM00233">
    <property type="entry name" value="PH"/>
    <property type="match status" value="2"/>
</dbReference>
<dbReference type="GO" id="GO:0042383">
    <property type="term" value="C:sarcolemma"/>
    <property type="evidence" value="ECO:0007669"/>
    <property type="project" value="UniProtKB-SubCell"/>
</dbReference>
<dbReference type="FunFam" id="2.30.42.10:FF:000052">
    <property type="entry name" value="Syntrophin beta 1"/>
    <property type="match status" value="1"/>
</dbReference>
<dbReference type="GO" id="GO:0005516">
    <property type="term" value="F:calmodulin binding"/>
    <property type="evidence" value="ECO:0007669"/>
    <property type="project" value="UniProtKB-KW"/>
</dbReference>
<dbReference type="InterPro" id="IPR011993">
    <property type="entry name" value="PH-like_dom_sf"/>
</dbReference>
<keyword evidence="5" id="KW-1003">Cell membrane</keyword>
<evidence type="ECO:0000256" key="12">
    <source>
        <dbReference type="ARBA" id="ARBA00023136"/>
    </source>
</evidence>
<dbReference type="STRING" id="9545.ENSMNEP00000029870"/>
<dbReference type="Pfam" id="PF00595">
    <property type="entry name" value="PDZ"/>
    <property type="match status" value="1"/>
</dbReference>
<dbReference type="Bgee" id="ENSMNEG00000038405">
    <property type="expression patterns" value="Expressed in heart and 4 other cell types or tissues"/>
</dbReference>
<evidence type="ECO:0000256" key="10">
    <source>
        <dbReference type="ARBA" id="ARBA00022860"/>
    </source>
</evidence>
<dbReference type="GeneTree" id="ENSGT00950000182863"/>
<dbReference type="InterPro" id="IPR001849">
    <property type="entry name" value="PH_domain"/>
</dbReference>
<evidence type="ECO:0000256" key="13">
    <source>
        <dbReference type="ARBA" id="ARBA00023203"/>
    </source>
</evidence>
<keyword evidence="9" id="KW-0106">Calcium</keyword>
<dbReference type="FunFam" id="2.30.29.30:FF:000329">
    <property type="entry name" value="alpha-1-syntrophin"/>
    <property type="match status" value="1"/>
</dbReference>